<protein>
    <submittedName>
        <fullName evidence="2">Transmembrane protein, putative</fullName>
    </submittedName>
</protein>
<dbReference type="Proteomes" id="UP000002051">
    <property type="component" value="Unassembled WGS sequence"/>
</dbReference>
<keyword evidence="1" id="KW-0472">Membrane</keyword>
<proteinExistence type="predicted"/>
<gene>
    <name evidence="2" type="ordered locus">MTR_7g038990</name>
</gene>
<dbReference type="EnsemblPlants" id="KEH22299">
    <property type="protein sequence ID" value="KEH22299"/>
    <property type="gene ID" value="MTR_7g038990"/>
</dbReference>
<keyword evidence="4" id="KW-1185">Reference proteome</keyword>
<evidence type="ECO:0000313" key="2">
    <source>
        <dbReference type="EMBL" id="KEH22299.1"/>
    </source>
</evidence>
<evidence type="ECO:0000256" key="1">
    <source>
        <dbReference type="SAM" id="Phobius"/>
    </source>
</evidence>
<reference evidence="3" key="3">
    <citation type="submission" date="2015-04" db="UniProtKB">
        <authorList>
            <consortium name="EnsemblPlants"/>
        </authorList>
    </citation>
    <scope>IDENTIFICATION</scope>
    <source>
        <strain evidence="3">cv. Jemalong A17</strain>
    </source>
</reference>
<reference evidence="2 4" key="2">
    <citation type="journal article" date="2014" name="BMC Genomics">
        <title>An improved genome release (version Mt4.0) for the model legume Medicago truncatula.</title>
        <authorList>
            <person name="Tang H."/>
            <person name="Krishnakumar V."/>
            <person name="Bidwell S."/>
            <person name="Rosen B."/>
            <person name="Chan A."/>
            <person name="Zhou S."/>
            <person name="Gentzbittel L."/>
            <person name="Childs K.L."/>
            <person name="Yandell M."/>
            <person name="Gundlach H."/>
            <person name="Mayer K.F."/>
            <person name="Schwartz D.C."/>
            <person name="Town C.D."/>
        </authorList>
    </citation>
    <scope>GENOME REANNOTATION</scope>
    <source>
        <strain evidence="2">A17</strain>
        <strain evidence="3 4">cv. Jemalong A17</strain>
    </source>
</reference>
<reference evidence="2 4" key="1">
    <citation type="journal article" date="2011" name="Nature">
        <title>The Medicago genome provides insight into the evolution of rhizobial symbioses.</title>
        <authorList>
            <person name="Young N.D."/>
            <person name="Debelle F."/>
            <person name="Oldroyd G.E."/>
            <person name="Geurts R."/>
            <person name="Cannon S.B."/>
            <person name="Udvardi M.K."/>
            <person name="Benedito V.A."/>
            <person name="Mayer K.F."/>
            <person name="Gouzy J."/>
            <person name="Schoof H."/>
            <person name="Van de Peer Y."/>
            <person name="Proost S."/>
            <person name="Cook D.R."/>
            <person name="Meyers B.C."/>
            <person name="Spannagl M."/>
            <person name="Cheung F."/>
            <person name="De Mita S."/>
            <person name="Krishnakumar V."/>
            <person name="Gundlach H."/>
            <person name="Zhou S."/>
            <person name="Mudge J."/>
            <person name="Bharti A.K."/>
            <person name="Murray J.D."/>
            <person name="Naoumkina M.A."/>
            <person name="Rosen B."/>
            <person name="Silverstein K.A."/>
            <person name="Tang H."/>
            <person name="Rombauts S."/>
            <person name="Zhao P.X."/>
            <person name="Zhou P."/>
            <person name="Barbe V."/>
            <person name="Bardou P."/>
            <person name="Bechner M."/>
            <person name="Bellec A."/>
            <person name="Berger A."/>
            <person name="Berges H."/>
            <person name="Bidwell S."/>
            <person name="Bisseling T."/>
            <person name="Choisne N."/>
            <person name="Couloux A."/>
            <person name="Denny R."/>
            <person name="Deshpande S."/>
            <person name="Dai X."/>
            <person name="Doyle J.J."/>
            <person name="Dudez A.M."/>
            <person name="Farmer A.D."/>
            <person name="Fouteau S."/>
            <person name="Franken C."/>
            <person name="Gibelin C."/>
            <person name="Gish J."/>
            <person name="Goldstein S."/>
            <person name="Gonzalez A.J."/>
            <person name="Green P.J."/>
            <person name="Hallab A."/>
            <person name="Hartog M."/>
            <person name="Hua A."/>
            <person name="Humphray S.J."/>
            <person name="Jeong D.H."/>
            <person name="Jing Y."/>
            <person name="Jocker A."/>
            <person name="Kenton S.M."/>
            <person name="Kim D.J."/>
            <person name="Klee K."/>
            <person name="Lai H."/>
            <person name="Lang C."/>
            <person name="Lin S."/>
            <person name="Macmil S.L."/>
            <person name="Magdelenat G."/>
            <person name="Matthews L."/>
            <person name="McCorrison J."/>
            <person name="Monaghan E.L."/>
            <person name="Mun J.H."/>
            <person name="Najar F.Z."/>
            <person name="Nicholson C."/>
            <person name="Noirot C."/>
            <person name="O'Bleness M."/>
            <person name="Paule C.R."/>
            <person name="Poulain J."/>
            <person name="Prion F."/>
            <person name="Qin B."/>
            <person name="Qu C."/>
            <person name="Retzel E.F."/>
            <person name="Riddle C."/>
            <person name="Sallet E."/>
            <person name="Samain S."/>
            <person name="Samson N."/>
            <person name="Sanders I."/>
            <person name="Saurat O."/>
            <person name="Scarpelli C."/>
            <person name="Schiex T."/>
            <person name="Segurens B."/>
            <person name="Severin A.J."/>
            <person name="Sherrier D.J."/>
            <person name="Shi R."/>
            <person name="Sims S."/>
            <person name="Singer S.R."/>
            <person name="Sinharoy S."/>
            <person name="Sterck L."/>
            <person name="Viollet A."/>
            <person name="Wang B.B."/>
            <person name="Wang K."/>
            <person name="Wang M."/>
            <person name="Wang X."/>
            <person name="Warfsmann J."/>
            <person name="Weissenbach J."/>
            <person name="White D.D."/>
            <person name="White J.D."/>
            <person name="Wiley G.B."/>
            <person name="Wincker P."/>
            <person name="Xing Y."/>
            <person name="Yang L."/>
            <person name="Yao Z."/>
            <person name="Ying F."/>
            <person name="Zhai J."/>
            <person name="Zhou L."/>
            <person name="Zuber A."/>
            <person name="Denarie J."/>
            <person name="Dixon R.A."/>
            <person name="May G.D."/>
            <person name="Schwartz D.C."/>
            <person name="Rogers J."/>
            <person name="Quetier F."/>
            <person name="Town C.D."/>
            <person name="Roe B.A."/>
        </authorList>
    </citation>
    <scope>NUCLEOTIDE SEQUENCE [LARGE SCALE GENOMIC DNA]</scope>
    <source>
        <strain evidence="2">A17</strain>
        <strain evidence="3 4">cv. Jemalong A17</strain>
    </source>
</reference>
<name>A0A072TXS6_MEDTR</name>
<sequence>MHGVGVRFGRGLALWLLNVLLLYLYQNVVLFARRKLNAAFVSGGGSPICSCFSSEGGFCHRHDCANDAFC</sequence>
<keyword evidence="1 2" id="KW-0812">Transmembrane</keyword>
<feature type="transmembrane region" description="Helical" evidence="1">
    <location>
        <begin position="12"/>
        <end position="32"/>
    </location>
</feature>
<dbReference type="AlphaFoldDB" id="A0A072TXS6"/>
<dbReference type="HOGENOM" id="CLU_2761653_0_0_1"/>
<dbReference type="EMBL" id="CM001223">
    <property type="protein sequence ID" value="KEH22299.1"/>
    <property type="molecule type" value="Genomic_DNA"/>
</dbReference>
<evidence type="ECO:0000313" key="3">
    <source>
        <dbReference type="EnsemblPlants" id="KEH22299"/>
    </source>
</evidence>
<evidence type="ECO:0000313" key="4">
    <source>
        <dbReference type="Proteomes" id="UP000002051"/>
    </source>
</evidence>
<keyword evidence="1" id="KW-1133">Transmembrane helix</keyword>
<accession>A0A072TXS6</accession>
<organism evidence="2 4">
    <name type="scientific">Medicago truncatula</name>
    <name type="common">Barrel medic</name>
    <name type="synonym">Medicago tribuloides</name>
    <dbReference type="NCBI Taxonomy" id="3880"/>
    <lineage>
        <taxon>Eukaryota</taxon>
        <taxon>Viridiplantae</taxon>
        <taxon>Streptophyta</taxon>
        <taxon>Embryophyta</taxon>
        <taxon>Tracheophyta</taxon>
        <taxon>Spermatophyta</taxon>
        <taxon>Magnoliopsida</taxon>
        <taxon>eudicotyledons</taxon>
        <taxon>Gunneridae</taxon>
        <taxon>Pentapetalae</taxon>
        <taxon>rosids</taxon>
        <taxon>fabids</taxon>
        <taxon>Fabales</taxon>
        <taxon>Fabaceae</taxon>
        <taxon>Papilionoideae</taxon>
        <taxon>50 kb inversion clade</taxon>
        <taxon>NPAAA clade</taxon>
        <taxon>Hologalegina</taxon>
        <taxon>IRL clade</taxon>
        <taxon>Trifolieae</taxon>
        <taxon>Medicago</taxon>
    </lineage>
</organism>